<name>A0AA86JD76_9CLOT</name>
<dbReference type="Pfam" id="PF12728">
    <property type="entry name" value="HTH_17"/>
    <property type="match status" value="1"/>
</dbReference>
<accession>A0AA86JD76</accession>
<reference evidence="2" key="1">
    <citation type="submission" date="2021-10" db="EMBL/GenBank/DDBJ databases">
        <authorList>
            <person name="Mesa V."/>
        </authorList>
    </citation>
    <scope>NUCLEOTIDE SEQUENCE</scope>
    <source>
        <strain evidence="2">CC3_PB</strain>
    </source>
</reference>
<gene>
    <name evidence="2" type="ORF">CNEO_40575</name>
</gene>
<organism evidence="2 3">
    <name type="scientific">Clostridium neonatale</name>
    <dbReference type="NCBI Taxonomy" id="137838"/>
    <lineage>
        <taxon>Bacteria</taxon>
        <taxon>Bacillati</taxon>
        <taxon>Bacillota</taxon>
        <taxon>Clostridia</taxon>
        <taxon>Eubacteriales</taxon>
        <taxon>Clostridiaceae</taxon>
        <taxon>Clostridium</taxon>
    </lineage>
</organism>
<dbReference type="InterPro" id="IPR041657">
    <property type="entry name" value="HTH_17"/>
</dbReference>
<dbReference type="Gene3D" id="3.90.105.50">
    <property type="match status" value="1"/>
</dbReference>
<evidence type="ECO:0000313" key="2">
    <source>
        <dbReference type="EMBL" id="CAG9703383.1"/>
    </source>
</evidence>
<protein>
    <recommendedName>
        <fullName evidence="1">Helix-turn-helix domain-containing protein</fullName>
    </recommendedName>
</protein>
<comment type="caution">
    <text evidence="2">The sequence shown here is derived from an EMBL/GenBank/DDBJ whole genome shotgun (WGS) entry which is preliminary data.</text>
</comment>
<evidence type="ECO:0000313" key="3">
    <source>
        <dbReference type="Proteomes" id="UP000789738"/>
    </source>
</evidence>
<dbReference type="InterPro" id="IPR038148">
    <property type="entry name" value="Tn1545/Tn916_Xis"/>
</dbReference>
<dbReference type="EMBL" id="CAKJVE010000004">
    <property type="protein sequence ID" value="CAG9703383.1"/>
    <property type="molecule type" value="Genomic_DNA"/>
</dbReference>
<dbReference type="Proteomes" id="UP000789738">
    <property type="component" value="Unassembled WGS sequence"/>
</dbReference>
<sequence>MSEIAREEVKVANEEVKEELKKLILTPEEAREILGFSKNTIYDILANDDTFPAFRIGVRWFINADKLQEWIDSMTNKR</sequence>
<proteinExistence type="predicted"/>
<dbReference type="RefSeq" id="WP_210886289.1">
    <property type="nucleotide sequence ID" value="NZ_CAKJVE010000004.1"/>
</dbReference>
<evidence type="ECO:0000259" key="1">
    <source>
        <dbReference type="Pfam" id="PF12728"/>
    </source>
</evidence>
<dbReference type="AlphaFoldDB" id="A0AA86JD76"/>
<feature type="domain" description="Helix-turn-helix" evidence="1">
    <location>
        <begin position="25"/>
        <end position="73"/>
    </location>
</feature>